<feature type="signal peptide" evidence="2">
    <location>
        <begin position="1"/>
        <end position="26"/>
    </location>
</feature>
<dbReference type="SUPFAM" id="SSF56601">
    <property type="entry name" value="beta-lactamase/transpeptidase-like"/>
    <property type="match status" value="1"/>
</dbReference>
<evidence type="ECO:0000256" key="2">
    <source>
        <dbReference type="SAM" id="SignalP"/>
    </source>
</evidence>
<evidence type="ECO:0000313" key="4">
    <source>
        <dbReference type="EMBL" id="GGF86868.1"/>
    </source>
</evidence>
<dbReference type="Proteomes" id="UP000632858">
    <property type="component" value="Unassembled WGS sequence"/>
</dbReference>
<reference evidence="4" key="2">
    <citation type="submission" date="2020-09" db="EMBL/GenBank/DDBJ databases">
        <authorList>
            <person name="Sun Q."/>
            <person name="Zhou Y."/>
        </authorList>
    </citation>
    <scope>NUCLEOTIDE SEQUENCE</scope>
    <source>
        <strain evidence="4">CGMCC 1.12726</strain>
    </source>
</reference>
<dbReference type="EMBL" id="BMFO01000001">
    <property type="protein sequence ID" value="GGF86868.1"/>
    <property type="molecule type" value="Genomic_DNA"/>
</dbReference>
<dbReference type="Gene3D" id="3.40.710.10">
    <property type="entry name" value="DD-peptidase/beta-lactamase superfamily"/>
    <property type="match status" value="1"/>
</dbReference>
<protein>
    <submittedName>
        <fullName evidence="4">Serine hydrolase</fullName>
    </submittedName>
</protein>
<keyword evidence="4" id="KW-0378">Hydrolase</keyword>
<dbReference type="InterPro" id="IPR050491">
    <property type="entry name" value="AmpC-like"/>
</dbReference>
<dbReference type="GO" id="GO:0016787">
    <property type="term" value="F:hydrolase activity"/>
    <property type="evidence" value="ECO:0007669"/>
    <property type="project" value="UniProtKB-KW"/>
</dbReference>
<dbReference type="PANTHER" id="PTHR46825">
    <property type="entry name" value="D-ALANYL-D-ALANINE-CARBOXYPEPTIDASE/ENDOPEPTIDASE AMPH"/>
    <property type="match status" value="1"/>
</dbReference>
<evidence type="ECO:0000313" key="5">
    <source>
        <dbReference type="Proteomes" id="UP000632858"/>
    </source>
</evidence>
<dbReference type="PANTHER" id="PTHR46825:SF15">
    <property type="entry name" value="BETA-LACTAMASE-RELATED DOMAIN-CONTAINING PROTEIN"/>
    <property type="match status" value="1"/>
</dbReference>
<name>A0A917CGJ2_9GAMM</name>
<evidence type="ECO:0000259" key="3">
    <source>
        <dbReference type="Pfam" id="PF00144"/>
    </source>
</evidence>
<sequence>MTERRRLPAVFAACAVLLCATGLPSARSQSLKPVATGNEPPLAAATPASARSARAPVRDLSSDAKEMEALAETFVARRRIPGMAMALVQDGRILSARGYGVTDVRNPQPIGADTVFRVASLSKAFAATLTGILVEEQALGWDTPVSKQLPAFKLRDFAASQRLTVSDILSHQVGLAKNTYDRDLESSVPYPLLAERLSNAPMACTPGDCYGYQNIAYSLIGDMVFAVTGDFYSHQVEKKIFVPLGMRHATYGRDALMANASWAKPHVATGKGWTSTVPNENYYHVPPAAGVNASIQDMAQWTNAQLGHHPDVLSPSLLEKIHTPQVNTPGELRSSGWRAERLSRAAYALGWRVFTYRGQKLVFHGGAVRGYRAFIAFLPEQDVGIVALWNSESASPSAFLPAWIDRALGIRERDWLELEGGAENTAAGAD</sequence>
<dbReference type="InterPro" id="IPR012338">
    <property type="entry name" value="Beta-lactam/transpept-like"/>
</dbReference>
<keyword evidence="2" id="KW-0732">Signal</keyword>
<proteinExistence type="predicted"/>
<feature type="domain" description="Beta-lactamase-related" evidence="3">
    <location>
        <begin position="68"/>
        <end position="398"/>
    </location>
</feature>
<feature type="compositionally biased region" description="Low complexity" evidence="1">
    <location>
        <begin position="40"/>
        <end position="54"/>
    </location>
</feature>
<dbReference type="InterPro" id="IPR001466">
    <property type="entry name" value="Beta-lactam-related"/>
</dbReference>
<dbReference type="RefSeq" id="WP_188447595.1">
    <property type="nucleotide sequence ID" value="NZ_BMFO01000001.1"/>
</dbReference>
<accession>A0A917CGJ2</accession>
<dbReference type="AlphaFoldDB" id="A0A917CGJ2"/>
<feature type="region of interest" description="Disordered" evidence="1">
    <location>
        <begin position="30"/>
        <end position="54"/>
    </location>
</feature>
<dbReference type="Pfam" id="PF00144">
    <property type="entry name" value="Beta-lactamase"/>
    <property type="match status" value="1"/>
</dbReference>
<evidence type="ECO:0000256" key="1">
    <source>
        <dbReference type="SAM" id="MobiDB-lite"/>
    </source>
</evidence>
<organism evidence="4 5">
    <name type="scientific">Arenimonas maotaiensis</name>
    <dbReference type="NCBI Taxonomy" id="1446479"/>
    <lineage>
        <taxon>Bacteria</taxon>
        <taxon>Pseudomonadati</taxon>
        <taxon>Pseudomonadota</taxon>
        <taxon>Gammaproteobacteria</taxon>
        <taxon>Lysobacterales</taxon>
        <taxon>Lysobacteraceae</taxon>
        <taxon>Arenimonas</taxon>
    </lineage>
</organism>
<reference evidence="4" key="1">
    <citation type="journal article" date="2014" name="Int. J. Syst. Evol. Microbiol.">
        <title>Complete genome sequence of Corynebacterium casei LMG S-19264T (=DSM 44701T), isolated from a smear-ripened cheese.</title>
        <authorList>
            <consortium name="US DOE Joint Genome Institute (JGI-PGF)"/>
            <person name="Walter F."/>
            <person name="Albersmeier A."/>
            <person name="Kalinowski J."/>
            <person name="Ruckert C."/>
        </authorList>
    </citation>
    <scope>NUCLEOTIDE SEQUENCE</scope>
    <source>
        <strain evidence="4">CGMCC 1.12726</strain>
    </source>
</reference>
<gene>
    <name evidence="4" type="primary">bla</name>
    <name evidence="4" type="ORF">GCM10010960_06000</name>
</gene>
<feature type="chain" id="PRO_5037319849" evidence="2">
    <location>
        <begin position="27"/>
        <end position="430"/>
    </location>
</feature>
<keyword evidence="5" id="KW-1185">Reference proteome</keyword>
<comment type="caution">
    <text evidence="4">The sequence shown here is derived from an EMBL/GenBank/DDBJ whole genome shotgun (WGS) entry which is preliminary data.</text>
</comment>